<evidence type="ECO:0000256" key="1">
    <source>
        <dbReference type="ARBA" id="ARBA00004141"/>
    </source>
</evidence>
<dbReference type="Proteomes" id="UP000807504">
    <property type="component" value="Unassembled WGS sequence"/>
</dbReference>
<reference evidence="14" key="2">
    <citation type="submission" date="2020-06" db="EMBL/GenBank/DDBJ databases">
        <authorList>
            <person name="Sheffer M."/>
        </authorList>
    </citation>
    <scope>NUCLEOTIDE SEQUENCE</scope>
</reference>
<evidence type="ECO:0000256" key="3">
    <source>
        <dbReference type="ARBA" id="ARBA00022448"/>
    </source>
</evidence>
<keyword evidence="15" id="KW-1185">Reference proteome</keyword>
<keyword evidence="9 13" id="KW-0472">Membrane</keyword>
<comment type="subcellular location">
    <subcellularLocation>
        <location evidence="1">Membrane</location>
        <topology evidence="1">Multi-pass membrane protein</topology>
    </subcellularLocation>
</comment>
<dbReference type="PRINTS" id="PR01078">
    <property type="entry name" value="AMINACHANNEL"/>
</dbReference>
<keyword evidence="5 12" id="KW-0812">Transmembrane</keyword>
<evidence type="ECO:0000256" key="4">
    <source>
        <dbReference type="ARBA" id="ARBA00022461"/>
    </source>
</evidence>
<keyword evidence="3 12" id="KW-0813">Transport</keyword>
<gene>
    <name evidence="14" type="ORF">HNY73_003205</name>
</gene>
<organism evidence="14 15">
    <name type="scientific">Argiope bruennichi</name>
    <name type="common">Wasp spider</name>
    <name type="synonym">Aranea bruennichi</name>
    <dbReference type="NCBI Taxonomy" id="94029"/>
    <lineage>
        <taxon>Eukaryota</taxon>
        <taxon>Metazoa</taxon>
        <taxon>Ecdysozoa</taxon>
        <taxon>Arthropoda</taxon>
        <taxon>Chelicerata</taxon>
        <taxon>Arachnida</taxon>
        <taxon>Araneae</taxon>
        <taxon>Araneomorphae</taxon>
        <taxon>Entelegynae</taxon>
        <taxon>Araneoidea</taxon>
        <taxon>Araneidae</taxon>
        <taxon>Argiope</taxon>
    </lineage>
</organism>
<keyword evidence="4 12" id="KW-0894">Sodium channel</keyword>
<evidence type="ECO:0000256" key="12">
    <source>
        <dbReference type="RuleBase" id="RU000679"/>
    </source>
</evidence>
<evidence type="ECO:0000256" key="9">
    <source>
        <dbReference type="ARBA" id="ARBA00023136"/>
    </source>
</evidence>
<keyword evidence="10 12" id="KW-0739">Sodium transport</keyword>
<dbReference type="GO" id="GO:0015280">
    <property type="term" value="F:ligand-gated sodium channel activity"/>
    <property type="evidence" value="ECO:0007669"/>
    <property type="project" value="TreeGrafter"/>
</dbReference>
<comment type="caution">
    <text evidence="14">The sequence shown here is derived from an EMBL/GenBank/DDBJ whole genome shotgun (WGS) entry which is preliminary data.</text>
</comment>
<dbReference type="GO" id="GO:0005886">
    <property type="term" value="C:plasma membrane"/>
    <property type="evidence" value="ECO:0007669"/>
    <property type="project" value="TreeGrafter"/>
</dbReference>
<proteinExistence type="inferred from homology"/>
<feature type="transmembrane region" description="Helical" evidence="13">
    <location>
        <begin position="74"/>
        <end position="92"/>
    </location>
</feature>
<protein>
    <submittedName>
        <fullName evidence="14">Amiloride-sensitive sodium channel subunit like protein</fullName>
    </submittedName>
</protein>
<sequence length="633" mass="72363">MENFTDTDINDPIKKRSKKKWRKSSRSTLRSNATYRSLKTQKILRKLVKEFLAFRVSAAGVSYVVNAKSVARRYLWLFAVVFSATFMGYMTFNVVKEYLGYPKSLIREGSIETKLSFPAVTFCNLNPIMNHNIKETSVAKLLKVKQMLQEATHVKTDVNYQDKCYDDPLCQWSWFSETCKCVVSPCLTEFCLMFNSTHCSCSYNFCRAKRFKSCRPDYSLSQRKPACYCSNDSIYITMPNKTNPEEFDILNSLNDSEVRHIIELIRKSETYDLADVDEAMLPTPDDMVEYGVNFDSLIISCSFEGSRCNRENFTVLYHPKYGKCYMFNFVGDRTSKLEKPLDIYSYGSSSGLQLILHVSEEQAVDLLNRELGVRVVVHDPRDLPFVAEYGINIRPMDMSAIEVTFASIERLGPPWGSCIKEGTPMDYGGMSGPYSILGCEKKCRHLHLKKGCNCTKRQFIRGSVFLKTSTKVDFCNFANSTQYACMEKVINNIEKGKVCNCPPPCKETRYSYTVSSSLLNENYFRAIKAIRTLVNNDNGGHNITNATREKAMVGVKVYYSTFEVDRDSEVASYSWETLVANIGGNLGFFMGLTLVTFVEVIEFLWDFICTSIRRRTSESDHKINKIYTYTKAA</sequence>
<evidence type="ECO:0000256" key="11">
    <source>
        <dbReference type="ARBA" id="ARBA00023303"/>
    </source>
</evidence>
<evidence type="ECO:0000256" key="10">
    <source>
        <dbReference type="ARBA" id="ARBA00023201"/>
    </source>
</evidence>
<dbReference type="AlphaFoldDB" id="A0A8T0G281"/>
<evidence type="ECO:0000256" key="6">
    <source>
        <dbReference type="ARBA" id="ARBA00022989"/>
    </source>
</evidence>
<accession>A0A8T0G281</accession>
<keyword evidence="7" id="KW-0915">Sodium</keyword>
<keyword evidence="11 12" id="KW-0407">Ion channel</keyword>
<comment type="similarity">
    <text evidence="2 12">Belongs to the amiloride-sensitive sodium channel (TC 1.A.6) family.</text>
</comment>
<keyword evidence="6 13" id="KW-1133">Transmembrane helix</keyword>
<dbReference type="EMBL" id="JABXBU010000002">
    <property type="protein sequence ID" value="KAF8795343.1"/>
    <property type="molecule type" value="Genomic_DNA"/>
</dbReference>
<dbReference type="PANTHER" id="PTHR11690">
    <property type="entry name" value="AMILORIDE-SENSITIVE SODIUM CHANNEL-RELATED"/>
    <property type="match status" value="1"/>
</dbReference>
<dbReference type="Pfam" id="PF00858">
    <property type="entry name" value="ASC"/>
    <property type="match status" value="1"/>
</dbReference>
<dbReference type="InterPro" id="IPR001873">
    <property type="entry name" value="ENaC"/>
</dbReference>
<evidence type="ECO:0000256" key="2">
    <source>
        <dbReference type="ARBA" id="ARBA00007193"/>
    </source>
</evidence>
<dbReference type="Gene3D" id="2.60.470.10">
    <property type="entry name" value="Acid-sensing ion channels like domains"/>
    <property type="match status" value="1"/>
</dbReference>
<keyword evidence="8 12" id="KW-0406">Ion transport</keyword>
<evidence type="ECO:0000256" key="13">
    <source>
        <dbReference type="SAM" id="Phobius"/>
    </source>
</evidence>
<evidence type="ECO:0000256" key="8">
    <source>
        <dbReference type="ARBA" id="ARBA00023065"/>
    </source>
</evidence>
<name>A0A8T0G281_ARGBR</name>
<evidence type="ECO:0000313" key="15">
    <source>
        <dbReference type="Proteomes" id="UP000807504"/>
    </source>
</evidence>
<evidence type="ECO:0000313" key="14">
    <source>
        <dbReference type="EMBL" id="KAF8795343.1"/>
    </source>
</evidence>
<evidence type="ECO:0000256" key="5">
    <source>
        <dbReference type="ARBA" id="ARBA00022692"/>
    </source>
</evidence>
<reference evidence="14" key="1">
    <citation type="journal article" date="2020" name="bioRxiv">
        <title>Chromosome-level reference genome of the European wasp spider Argiope bruennichi: a resource for studies on range expansion and evolutionary adaptation.</title>
        <authorList>
            <person name="Sheffer M.M."/>
            <person name="Hoppe A."/>
            <person name="Krehenwinkel H."/>
            <person name="Uhl G."/>
            <person name="Kuss A.W."/>
            <person name="Jensen L."/>
            <person name="Jensen C."/>
            <person name="Gillespie R.G."/>
            <person name="Hoff K.J."/>
            <person name="Prost S."/>
        </authorList>
    </citation>
    <scope>NUCLEOTIDE SEQUENCE</scope>
</reference>
<dbReference type="PANTHER" id="PTHR11690:SF248">
    <property type="entry name" value="PICKPOCKET 17, ISOFORM A"/>
    <property type="match status" value="1"/>
</dbReference>
<evidence type="ECO:0000256" key="7">
    <source>
        <dbReference type="ARBA" id="ARBA00023053"/>
    </source>
</evidence>